<evidence type="ECO:0000256" key="1">
    <source>
        <dbReference type="ARBA" id="ARBA00022679"/>
    </source>
</evidence>
<keyword evidence="3 8" id="KW-0418">Kinase</keyword>
<gene>
    <name evidence="8" type="ORF">M094_0789</name>
</gene>
<proteinExistence type="predicted"/>
<evidence type="ECO:0000256" key="4">
    <source>
        <dbReference type="ARBA" id="ARBA00022840"/>
    </source>
</evidence>
<keyword evidence="2" id="KW-0547">Nucleotide-binding</keyword>
<feature type="domain" description="Thiamin pyrophosphokinase-like substrate-binding" evidence="7">
    <location>
        <begin position="143"/>
        <end position="211"/>
    </location>
</feature>
<keyword evidence="4" id="KW-0067">ATP-binding</keyword>
<dbReference type="Proteomes" id="UP000028013">
    <property type="component" value="Unassembled WGS sequence"/>
</dbReference>
<protein>
    <recommendedName>
        <fullName evidence="5">Thiamine diphosphokinase</fullName>
        <ecNumber evidence="5">2.7.6.2</ecNumber>
    </recommendedName>
</protein>
<evidence type="ECO:0000256" key="2">
    <source>
        <dbReference type="ARBA" id="ARBA00022741"/>
    </source>
</evidence>
<evidence type="ECO:0000313" key="8">
    <source>
        <dbReference type="EMBL" id="KDS51091.1"/>
    </source>
</evidence>
<dbReference type="CDD" id="cd07995">
    <property type="entry name" value="TPK"/>
    <property type="match status" value="1"/>
</dbReference>
<dbReference type="PANTHER" id="PTHR41299">
    <property type="entry name" value="THIAMINE PYROPHOSPHOKINASE"/>
    <property type="match status" value="1"/>
</dbReference>
<dbReference type="PANTHER" id="PTHR41299:SF1">
    <property type="entry name" value="THIAMINE PYROPHOSPHOKINASE"/>
    <property type="match status" value="1"/>
</dbReference>
<dbReference type="PATRIC" id="fig|1339349.3.peg.2030"/>
<evidence type="ECO:0000256" key="5">
    <source>
        <dbReference type="NCBIfam" id="TIGR01378"/>
    </source>
</evidence>
<evidence type="ECO:0000256" key="3">
    <source>
        <dbReference type="ARBA" id="ARBA00022777"/>
    </source>
</evidence>
<keyword evidence="1 8" id="KW-0808">Transferase</keyword>
<dbReference type="Pfam" id="PF21275">
    <property type="entry name" value="Thi_PPkinase_C"/>
    <property type="match status" value="1"/>
</dbReference>
<dbReference type="RefSeq" id="WP_035450263.1">
    <property type="nucleotide sequence ID" value="NZ_JNHN01000171.1"/>
</dbReference>
<dbReference type="EC" id="2.7.6.2" evidence="5"/>
<dbReference type="InterPro" id="IPR053149">
    <property type="entry name" value="TPK"/>
</dbReference>
<dbReference type="GO" id="GO:0016301">
    <property type="term" value="F:kinase activity"/>
    <property type="evidence" value="ECO:0007669"/>
    <property type="project" value="UniProtKB-KW"/>
</dbReference>
<dbReference type="GO" id="GO:0004788">
    <property type="term" value="F:thiamine diphosphokinase activity"/>
    <property type="evidence" value="ECO:0007669"/>
    <property type="project" value="UniProtKB-UniRule"/>
</dbReference>
<feature type="domain" description="Thiamin pyrophosphokinase catalytic" evidence="6">
    <location>
        <begin position="34"/>
        <end position="133"/>
    </location>
</feature>
<sequence>MKDELSTSNEQLSTIDAVVLANGEYPAGPLPLKILAEAPYVVCCDGGANEYIRRGHTPDVIIGDGDSLSDENRRKFGHILHRISDQETNDQTKAVNFLLAQGKRRIAIIGATGKREDHTLGNISLLIDYLRAGADVRTYTDYGIFIPCRSTRTFPSHPGQQVSIINFTAHGLHGKGLVYPLSDFTNWWQGTLNECTSTEFTIEAEGEYLVFVTTSSLPPLQQSTR</sequence>
<dbReference type="InterPro" id="IPR006282">
    <property type="entry name" value="Thi_PPkinase"/>
</dbReference>
<evidence type="ECO:0000313" key="9">
    <source>
        <dbReference type="Proteomes" id="UP000028013"/>
    </source>
</evidence>
<name>A0A078S0P5_BACUN</name>
<dbReference type="GO" id="GO:0005524">
    <property type="term" value="F:ATP binding"/>
    <property type="evidence" value="ECO:0007669"/>
    <property type="project" value="UniProtKB-KW"/>
</dbReference>
<dbReference type="EMBL" id="JNHN01000171">
    <property type="protein sequence ID" value="KDS51091.1"/>
    <property type="molecule type" value="Genomic_DNA"/>
</dbReference>
<evidence type="ECO:0000259" key="7">
    <source>
        <dbReference type="Pfam" id="PF21275"/>
    </source>
</evidence>
<dbReference type="InterPro" id="IPR036759">
    <property type="entry name" value="TPK_catalytic_sf"/>
</dbReference>
<dbReference type="GO" id="GO:0009229">
    <property type="term" value="P:thiamine diphosphate biosynthetic process"/>
    <property type="evidence" value="ECO:0007669"/>
    <property type="project" value="InterPro"/>
</dbReference>
<dbReference type="Pfam" id="PF04263">
    <property type="entry name" value="TPK_catalytic"/>
    <property type="match status" value="1"/>
</dbReference>
<comment type="caution">
    <text evidence="8">The sequence shown here is derived from an EMBL/GenBank/DDBJ whole genome shotgun (WGS) entry which is preliminary data.</text>
</comment>
<dbReference type="InterPro" id="IPR007371">
    <property type="entry name" value="TPK_catalytic"/>
</dbReference>
<dbReference type="NCBIfam" id="TIGR01378">
    <property type="entry name" value="thi_PPkinase"/>
    <property type="match status" value="1"/>
</dbReference>
<dbReference type="InterPro" id="IPR049442">
    <property type="entry name" value="Thi_PPkinase-like_C"/>
</dbReference>
<dbReference type="SUPFAM" id="SSF63999">
    <property type="entry name" value="Thiamin pyrophosphokinase, catalytic domain"/>
    <property type="match status" value="1"/>
</dbReference>
<evidence type="ECO:0000259" key="6">
    <source>
        <dbReference type="Pfam" id="PF04263"/>
    </source>
</evidence>
<organism evidence="8 9">
    <name type="scientific">Bacteroides uniformis str. 3978 T3 ii</name>
    <dbReference type="NCBI Taxonomy" id="1339349"/>
    <lineage>
        <taxon>Bacteria</taxon>
        <taxon>Pseudomonadati</taxon>
        <taxon>Bacteroidota</taxon>
        <taxon>Bacteroidia</taxon>
        <taxon>Bacteroidales</taxon>
        <taxon>Bacteroidaceae</taxon>
        <taxon>Bacteroides</taxon>
    </lineage>
</organism>
<accession>A0A078S0P5</accession>
<dbReference type="AlphaFoldDB" id="A0A078S0P5"/>
<reference evidence="8 9" key="1">
    <citation type="submission" date="2014-04" db="EMBL/GenBank/DDBJ databases">
        <authorList>
            <person name="Sears C."/>
            <person name="Carroll K."/>
            <person name="Sack B.R."/>
            <person name="Qadri F."/>
            <person name="Myers L.L."/>
            <person name="Chung G.-T."/>
            <person name="Escheverria P."/>
            <person name="Fraser C.M."/>
            <person name="Sadzewicz L."/>
            <person name="Shefchek K.A."/>
            <person name="Tallon L."/>
            <person name="Das S.P."/>
            <person name="Daugherty S."/>
            <person name="Mongodin E.F."/>
        </authorList>
    </citation>
    <scope>NUCLEOTIDE SEQUENCE [LARGE SCALE GENOMIC DNA]</scope>
    <source>
        <strain evidence="8 9">3978 T3 ii</strain>
    </source>
</reference>
<dbReference type="GO" id="GO:0006772">
    <property type="term" value="P:thiamine metabolic process"/>
    <property type="evidence" value="ECO:0007669"/>
    <property type="project" value="UniProtKB-UniRule"/>
</dbReference>
<dbReference type="Gene3D" id="3.40.50.10240">
    <property type="entry name" value="Thiamin pyrophosphokinase, catalytic domain"/>
    <property type="match status" value="1"/>
</dbReference>